<organism evidence="1 2">
    <name type="scientific">Candidatus Neomicrothrix subdominans</name>
    <dbReference type="NCBI Taxonomy" id="2954438"/>
    <lineage>
        <taxon>Bacteria</taxon>
        <taxon>Bacillati</taxon>
        <taxon>Actinomycetota</taxon>
        <taxon>Acidimicrobiia</taxon>
        <taxon>Acidimicrobiales</taxon>
        <taxon>Microthrixaceae</taxon>
        <taxon>Candidatus Neomicrothrix</taxon>
    </lineage>
</organism>
<sequence length="50" mass="5761">MFPKVLWITPSERRREFLERTIAGLRTVERELFVVTTTDKAVEVLSGGKP</sequence>
<proteinExistence type="predicted"/>
<evidence type="ECO:0000313" key="1">
    <source>
        <dbReference type="EMBL" id="MBK9296689.1"/>
    </source>
</evidence>
<dbReference type="Proteomes" id="UP000727993">
    <property type="component" value="Unassembled WGS sequence"/>
</dbReference>
<gene>
    <name evidence="1" type="ORF">IPN02_07580</name>
</gene>
<comment type="caution">
    <text evidence="1">The sequence shown here is derived from an EMBL/GenBank/DDBJ whole genome shotgun (WGS) entry which is preliminary data.</text>
</comment>
<dbReference type="EMBL" id="JADJZA010000004">
    <property type="protein sequence ID" value="MBK9296689.1"/>
    <property type="molecule type" value="Genomic_DNA"/>
</dbReference>
<evidence type="ECO:0000313" key="2">
    <source>
        <dbReference type="Proteomes" id="UP000727993"/>
    </source>
</evidence>
<dbReference type="AlphaFoldDB" id="A0A936ND76"/>
<reference evidence="1 2" key="1">
    <citation type="submission" date="2020-10" db="EMBL/GenBank/DDBJ databases">
        <title>Connecting structure to function with the recovery of over 1000 high-quality activated sludge metagenome-assembled genomes encoding full-length rRNA genes using long-read sequencing.</title>
        <authorList>
            <person name="Singleton C.M."/>
            <person name="Petriglieri F."/>
            <person name="Kristensen J.M."/>
            <person name="Kirkegaard R.H."/>
            <person name="Michaelsen T.Y."/>
            <person name="Andersen M.H."/>
            <person name="Karst S.M."/>
            <person name="Dueholm M.S."/>
            <person name="Nielsen P.H."/>
            <person name="Albertsen M."/>
        </authorList>
    </citation>
    <scope>NUCLEOTIDE SEQUENCE [LARGE SCALE GENOMIC DNA]</scope>
    <source>
        <strain evidence="1">Lyne_18-Q3-R50-59_MAXAC.006</strain>
    </source>
</reference>
<name>A0A936ND76_9ACTN</name>
<accession>A0A936ND76</accession>
<protein>
    <submittedName>
        <fullName evidence="1">Uncharacterized protein</fullName>
    </submittedName>
</protein>